<sequence>MSPYAFNLEFGLSSSFICFLEYAVNGVSSLDDKHDWGDQITEERRGERHSHEEFNELIAIKINKLCENSSAQMLVKSVYRLAEELLSGKTDLLMDFHKTFKVYAVVSAPRHGGTYMIKSLLNGFGYRHEDYPAWFIHDGIPDTRPQYYSPTSAGVLSFSQHTVMQMAEWMVMAAFFGNNMKATDGRFMLPKKFCKAVYAGSFFKDILGPSAHYIVGVRHPVAAAISLYEQSGCLPPGAMFPHRPRSIIELWIYRSLIHMGFSDTAIYGMPYFIAYLHYWSDYHQKLVMSGLISRSSNLQIIPYGKNSYEEFAINCGTRQFTNPESFFVTRKLDRHPDWSELAYPVITLIAALWNSRGLCFPVDEVMEGW</sequence>
<comment type="caution">
    <text evidence="1">The sequence shown here is derived from an EMBL/GenBank/DDBJ whole genome shotgun (WGS) entry which is preliminary data.</text>
</comment>
<gene>
    <name evidence="1" type="ORF">DLNHIDIE_01362</name>
</gene>
<accession>A0A543Q5A6</accession>
<dbReference type="SUPFAM" id="SSF52540">
    <property type="entry name" value="P-loop containing nucleoside triphosphate hydrolases"/>
    <property type="match status" value="1"/>
</dbReference>
<reference evidence="1 2" key="1">
    <citation type="submission" date="2019-03" db="EMBL/GenBank/DDBJ databases">
        <title>New insights into Acidothiobacillus thiooxidans sulfur metabolism through coupled gene expression, solution geochemistry, microscopy and spectroscopy analyses.</title>
        <authorList>
            <person name="Camacho D."/>
            <person name="Frazao R."/>
            <person name="Fouillen A."/>
            <person name="Nanci A."/>
            <person name="Lang B.F."/>
            <person name="Apte S.C."/>
            <person name="Baron C."/>
            <person name="Warren L.A."/>
        </authorList>
    </citation>
    <scope>NUCLEOTIDE SEQUENCE [LARGE SCALE GENOMIC DNA]</scope>
    <source>
        <strain evidence="1 2">ATCC 19377</strain>
    </source>
</reference>
<dbReference type="AlphaFoldDB" id="A0A543Q5A6"/>
<proteinExistence type="predicted"/>
<dbReference type="Proteomes" id="UP000315403">
    <property type="component" value="Unassembled WGS sequence"/>
</dbReference>
<dbReference type="EMBL" id="SZUV01000001">
    <property type="protein sequence ID" value="TQN51489.1"/>
    <property type="molecule type" value="Genomic_DNA"/>
</dbReference>
<organism evidence="1 2">
    <name type="scientific">Acidithiobacillus thiooxidans ATCC 19377</name>
    <dbReference type="NCBI Taxonomy" id="637390"/>
    <lineage>
        <taxon>Bacteria</taxon>
        <taxon>Pseudomonadati</taxon>
        <taxon>Pseudomonadota</taxon>
        <taxon>Acidithiobacillia</taxon>
        <taxon>Acidithiobacillales</taxon>
        <taxon>Acidithiobacillaceae</taxon>
        <taxon>Acidithiobacillus</taxon>
    </lineage>
</organism>
<name>A0A543Q5A6_ACITH</name>
<protein>
    <recommendedName>
        <fullName evidence="3">Sulfotransferase family protein</fullName>
    </recommendedName>
</protein>
<evidence type="ECO:0008006" key="3">
    <source>
        <dbReference type="Google" id="ProtNLM"/>
    </source>
</evidence>
<dbReference type="InterPro" id="IPR027417">
    <property type="entry name" value="P-loop_NTPase"/>
</dbReference>
<evidence type="ECO:0000313" key="2">
    <source>
        <dbReference type="Proteomes" id="UP000315403"/>
    </source>
</evidence>
<evidence type="ECO:0000313" key="1">
    <source>
        <dbReference type="EMBL" id="TQN51489.1"/>
    </source>
</evidence>